<protein>
    <submittedName>
        <fullName evidence="2">Uncharacterized protein</fullName>
    </submittedName>
</protein>
<reference evidence="3" key="1">
    <citation type="journal article" date="2021" name="Microbiol. Resour. Announc.">
        <title>LGAAP: Leishmaniinae Genome Assembly and Annotation Pipeline.</title>
        <authorList>
            <person name="Almutairi H."/>
            <person name="Urbaniak M.D."/>
            <person name="Bates M.D."/>
            <person name="Jariyapan N."/>
            <person name="Kwakye-Nuako G."/>
            <person name="Thomaz-Soccol V."/>
            <person name="Al-Salem W.S."/>
            <person name="Dillon R.J."/>
            <person name="Bates P.A."/>
            <person name="Gatherer D."/>
        </authorList>
    </citation>
    <scope>NUCLEOTIDE SEQUENCE [LARGE SCALE GENOMIC DNA]</scope>
</reference>
<feature type="compositionally biased region" description="Basic and acidic residues" evidence="1">
    <location>
        <begin position="288"/>
        <end position="302"/>
    </location>
</feature>
<dbReference type="RefSeq" id="XP_067064066.1">
    <property type="nucleotide sequence ID" value="XM_067209003.1"/>
</dbReference>
<sequence length="1840" mass="194989">MMATASLKSYQNLSTGSDTGVSSPPLIPVEMSASSCCFGTTNESSGPSQGSPCACPGSPRAASTFASSIRSIRDGTAHLYLTPMTASLTAAPPHSAFTAPHFSAHNSTAAVAATSSADVYARDSGSPDCRALDTEDYSCGAGQNPTNARAASREHSPLPLMQQSGSEMRPRPSFTPESPASIASPAHLPLANTPFMPPPPEPQASVCVLAVAVTTPVPDVPSAKPVPSACRPLAPLPVVHQRPQSLRVLEDSQHDTWSCNSSSTPAGSSASSGATSPSVATAPQSSSRSDHSRSRARNEASRRTGAFPLGKAEECEGVATTAPQQQGQQQESGGSDAPLQSRQCLGQRDDLLGASMCSLSMASVTTSMVYELPPPPPPPSAQLPLRRGAETDRGKSFSSTPPRVSFPLRRLLRCLDGAESHSCATSHAHSSDYSTADGIGGSHLSASTASGRQSSATSSRLWESTGSMKPFMLSHVTTSHRSLGSSILIPSVTMPGTSMDGIGLSDANKLASYMGARHSGAVSQEQLPHGPSSATSHNDLLVRVHSPVNADGVETEDIVQFQQAVAPPLSLPDRSSVPASAGILPLFINGPSDPLGTPVQSSESSAPRPQPPSGAGKTTRRVNKVDSSEDLNSKPSSAVASGKSKLQLVTAIVQAPSLVSSEASAHARFSKAQALSSRQQELAQSFRNRIQVGVRAPRRQRTVQRVSSPSRNGSTASNGTSRNSIARRSSITRPRGDSFRRTKSQSTLQPVAALSFMAAALAAVATAKLLRPVHALRVRRRFDEVIAPAAAYRIQCKWRRCLQLRRVEQKTAVQLLVPWMRRRLQRLRRAKEASARLLQRVFRGEVVRSFHRYLYQQMKRDHALAVIRRYVQRWEAQDLYRGLQAQRDERAVVVGRCVQGYLRLFRAEQVEWSVIVQDGIGALQHRPCVSTQDWVEGVAALTGVVLDPFVSNRIRSTNASPAMSTRPRPTTVAQLRELVADLARLEHQLFRSSSIEEEKTVSSREGSAHSPSGLQRPRPTRLTDDAWEGGLVTAHDADPSCTAASTASVGASGSPTPSSPAAMDDDFVTAYVLLLCRTEATERVELERRLLGEYQDFLRGPLLLNKALFYATTMRVPPLFSSLLLDMPSDVALHQAARLLKAERKARFEIIQLYESMPLECLRRPMLSPAANARQSDLLRLLSGVDDPWGDAERSERCFYREVAAYKHLVSPASTTSKLESGAAVIYTPRPSSASLGSNDADGARSPRETKLPQGPTHSDGGCHLPTAMMPPLPSVQQSTSYDTPSRLRVRMKVTSRIHYYSNSPDIASLPSHATSLFPCPNNSAESPAPGGGGVPVAGEDDRHTNCLALTRHRGGGDAQSRTAIASPHRRLRGPPLPLLRKLLRSPGRARSGAPHLSRQPVSVVATPTLSSRERASGLRPPFSTAYPNATHSTLTDIRTPATAQGKRETGVGAAGSAQRFTTTRLTGVAAGSDRNQDCSCNTNGISKDADGVAPRRSGATFVGCIKTQLAGEAGLGSRPLATAVVPLLKMHDATAVAPGPLPRPSMAHEVPHSPCQQNRAPISTRVSENASGAATPLKLTLPLLWSPAGAGASRVSAIAAAAAAEAADRRCATRWSVDGGPSLPQTPLSVRSEPRDPSVETGGDEADTELHQGQQHQQPSTTATAACPVQVPTPLESCRLEAVDFPPSPVLSSSASMVAQAVADGRGLVDPAPLRRRPPTPPPRQCHAADHVGEPPERRSVHSVFAPHPANRAGATLTHNVPASTESLASSYFHQPQHLAAAHSGGSTVNAIGANSSEISSSNANWVMKPTPKQLPSPAVRVAAAAVASTAQCPSLFVR</sequence>
<dbReference type="EMBL" id="JAFHLR010000018">
    <property type="protein sequence ID" value="KAG5481387.1"/>
    <property type="molecule type" value="Genomic_DNA"/>
</dbReference>
<feature type="region of interest" description="Disordered" evidence="1">
    <location>
        <begin position="1710"/>
        <end position="1737"/>
    </location>
</feature>
<proteinExistence type="predicted"/>
<reference evidence="3" key="2">
    <citation type="journal article" date="2021" name="Sci. Data">
        <title>Chromosome-scale genome sequencing, assembly and annotation of six genomes from subfamily Leishmaniinae.</title>
        <authorList>
            <person name="Almutairi H."/>
            <person name="Urbaniak M.D."/>
            <person name="Bates M.D."/>
            <person name="Jariyapan N."/>
            <person name="Kwakye-Nuako G."/>
            <person name="Thomaz Soccol V."/>
            <person name="Al-Salem W.S."/>
            <person name="Dillon R.J."/>
            <person name="Bates P.A."/>
            <person name="Gatherer D."/>
        </authorList>
    </citation>
    <scope>NUCLEOTIDE SEQUENCE [LARGE SCALE GENOMIC DNA]</scope>
</reference>
<feature type="region of interest" description="Disordered" evidence="1">
    <location>
        <begin position="140"/>
        <end position="186"/>
    </location>
</feature>
<gene>
    <name evidence="2" type="ORF">LSCM4_07099</name>
</gene>
<dbReference type="KEGG" id="loi:92362937"/>
<feature type="compositionally biased region" description="Basic and acidic residues" evidence="1">
    <location>
        <begin position="1728"/>
        <end position="1737"/>
    </location>
</feature>
<feature type="compositionally biased region" description="Polar residues" evidence="1">
    <location>
        <begin position="703"/>
        <end position="732"/>
    </location>
</feature>
<feature type="region of interest" description="Disordered" evidence="1">
    <location>
        <begin position="1229"/>
        <end position="1262"/>
    </location>
</feature>
<feature type="region of interest" description="Disordered" evidence="1">
    <location>
        <begin position="1"/>
        <end position="25"/>
    </location>
</feature>
<feature type="region of interest" description="Disordered" evidence="1">
    <location>
        <begin position="1319"/>
        <end position="1376"/>
    </location>
</feature>
<accession>A0A836KQ47</accession>
<evidence type="ECO:0000313" key="2">
    <source>
        <dbReference type="EMBL" id="KAG5481387.1"/>
    </source>
</evidence>
<feature type="region of interest" description="Disordered" evidence="1">
    <location>
        <begin position="1388"/>
        <end position="1430"/>
    </location>
</feature>
<feature type="compositionally biased region" description="Low complexity" evidence="1">
    <location>
        <begin position="324"/>
        <end position="335"/>
    </location>
</feature>
<evidence type="ECO:0000256" key="1">
    <source>
        <dbReference type="SAM" id="MobiDB-lite"/>
    </source>
</evidence>
<comment type="caution">
    <text evidence="2">The sequence shown here is derived from an EMBL/GenBank/DDBJ whole genome shotgun (WGS) entry which is preliminary data.</text>
</comment>
<feature type="region of interest" description="Disordered" evidence="1">
    <location>
        <begin position="995"/>
        <end position="1024"/>
    </location>
</feature>
<feature type="compositionally biased region" description="Polar residues" evidence="1">
    <location>
        <begin position="1003"/>
        <end position="1013"/>
    </location>
</feature>
<feature type="region of interest" description="Disordered" evidence="1">
    <location>
        <begin position="249"/>
        <end position="341"/>
    </location>
</feature>
<feature type="compositionally biased region" description="Low complexity" evidence="1">
    <location>
        <begin position="261"/>
        <end position="287"/>
    </location>
</feature>
<organism evidence="2 3">
    <name type="scientific">Leishmania orientalis</name>
    <dbReference type="NCBI Taxonomy" id="2249476"/>
    <lineage>
        <taxon>Eukaryota</taxon>
        <taxon>Discoba</taxon>
        <taxon>Euglenozoa</taxon>
        <taxon>Kinetoplastea</taxon>
        <taxon>Metakinetoplastina</taxon>
        <taxon>Trypanosomatida</taxon>
        <taxon>Trypanosomatidae</taxon>
        <taxon>Leishmaniinae</taxon>
        <taxon>Leishmania</taxon>
    </lineage>
</organism>
<feature type="compositionally biased region" description="Polar residues" evidence="1">
    <location>
        <begin position="1"/>
        <end position="22"/>
    </location>
</feature>
<evidence type="ECO:0000313" key="3">
    <source>
        <dbReference type="Proteomes" id="UP000674143"/>
    </source>
</evidence>
<dbReference type="Proteomes" id="UP000674143">
    <property type="component" value="Unassembled WGS sequence"/>
</dbReference>
<keyword evidence="3" id="KW-1185">Reference proteome</keyword>
<dbReference type="GeneID" id="92362937"/>
<feature type="compositionally biased region" description="Pro residues" evidence="1">
    <location>
        <begin position="372"/>
        <end position="381"/>
    </location>
</feature>
<feature type="region of interest" description="Disordered" evidence="1">
    <location>
        <begin position="688"/>
        <end position="744"/>
    </location>
</feature>
<feature type="region of interest" description="Disordered" evidence="1">
    <location>
        <begin position="591"/>
        <end position="643"/>
    </location>
</feature>
<feature type="compositionally biased region" description="Basic and acidic residues" evidence="1">
    <location>
        <begin position="1242"/>
        <end position="1251"/>
    </location>
</feature>
<dbReference type="PROSITE" id="PS50096">
    <property type="entry name" value="IQ"/>
    <property type="match status" value="1"/>
</dbReference>
<name>A0A836KQ47_9TRYP</name>
<dbReference type="SMR" id="A0A836KQ47"/>
<feature type="compositionally biased region" description="Polar residues" evidence="1">
    <location>
        <begin position="598"/>
        <end position="607"/>
    </location>
</feature>
<feature type="region of interest" description="Disordered" evidence="1">
    <location>
        <begin position="371"/>
        <end position="403"/>
    </location>
</feature>
<feature type="region of interest" description="Disordered" evidence="1">
    <location>
        <begin position="1042"/>
        <end position="1061"/>
    </location>
</feature>
<feature type="compositionally biased region" description="Polar residues" evidence="1">
    <location>
        <begin position="1652"/>
        <end position="1665"/>
    </location>
</feature>
<feature type="region of interest" description="Disordered" evidence="1">
    <location>
        <begin position="1616"/>
        <end position="1666"/>
    </location>
</feature>